<dbReference type="EMBL" id="CM000883">
    <property type="protein sequence ID" value="PNT63153.1"/>
    <property type="molecule type" value="Genomic_DNA"/>
</dbReference>
<evidence type="ECO:0000313" key="4">
    <source>
        <dbReference type="Proteomes" id="UP000008810"/>
    </source>
</evidence>
<reference evidence="2" key="2">
    <citation type="submission" date="2017-06" db="EMBL/GenBank/DDBJ databases">
        <title>WGS assembly of Brachypodium distachyon.</title>
        <authorList>
            <consortium name="The International Brachypodium Initiative"/>
            <person name="Lucas S."/>
            <person name="Harmon-Smith M."/>
            <person name="Lail K."/>
            <person name="Tice H."/>
            <person name="Grimwood J."/>
            <person name="Bruce D."/>
            <person name="Barry K."/>
            <person name="Shu S."/>
            <person name="Lindquist E."/>
            <person name="Wang M."/>
            <person name="Pitluck S."/>
            <person name="Vogel J.P."/>
            <person name="Garvin D.F."/>
            <person name="Mockler T.C."/>
            <person name="Schmutz J."/>
            <person name="Rokhsar D."/>
            <person name="Bevan M.W."/>
        </authorList>
    </citation>
    <scope>NUCLEOTIDE SEQUENCE</scope>
    <source>
        <strain evidence="2">Bd21</strain>
    </source>
</reference>
<feature type="compositionally biased region" description="Pro residues" evidence="1">
    <location>
        <begin position="101"/>
        <end position="112"/>
    </location>
</feature>
<accession>A0A2K2CM93</accession>
<dbReference type="Proteomes" id="UP000008810">
    <property type="component" value="Chromosome 4"/>
</dbReference>
<dbReference type="InParanoid" id="A0A2K2CM93"/>
<proteinExistence type="predicted"/>
<keyword evidence="4" id="KW-1185">Reference proteome</keyword>
<reference evidence="2 3" key="1">
    <citation type="journal article" date="2010" name="Nature">
        <title>Genome sequencing and analysis of the model grass Brachypodium distachyon.</title>
        <authorList>
            <consortium name="International Brachypodium Initiative"/>
        </authorList>
    </citation>
    <scope>NUCLEOTIDE SEQUENCE [LARGE SCALE GENOMIC DNA]</scope>
    <source>
        <strain evidence="2 3">Bd21</strain>
    </source>
</reference>
<sequence>MVAAARISSRSSGVRCVSPSMNSWSMRRGRGAASSNWQAGLPRPPRSAAPSSSAQGGTGSWPPPPSTSRTPPPRPPGPAPPHQPCPTLSPWAARSRRSDSPPHPTSPDSPPSFLPLLLVALDLNPRSRLVVAAAAQAFRGQLSPGPGAYIWAKR</sequence>
<evidence type="ECO:0000313" key="2">
    <source>
        <dbReference type="EMBL" id="PNT63153.1"/>
    </source>
</evidence>
<evidence type="ECO:0000256" key="1">
    <source>
        <dbReference type="SAM" id="MobiDB-lite"/>
    </source>
</evidence>
<evidence type="ECO:0000313" key="3">
    <source>
        <dbReference type="EnsemblPlants" id="PNT63153"/>
    </source>
</evidence>
<gene>
    <name evidence="2" type="ORF">BRADI_4g12177v3</name>
</gene>
<organism evidence="2">
    <name type="scientific">Brachypodium distachyon</name>
    <name type="common">Purple false brome</name>
    <name type="synonym">Trachynia distachya</name>
    <dbReference type="NCBI Taxonomy" id="15368"/>
    <lineage>
        <taxon>Eukaryota</taxon>
        <taxon>Viridiplantae</taxon>
        <taxon>Streptophyta</taxon>
        <taxon>Embryophyta</taxon>
        <taxon>Tracheophyta</taxon>
        <taxon>Spermatophyta</taxon>
        <taxon>Magnoliopsida</taxon>
        <taxon>Liliopsida</taxon>
        <taxon>Poales</taxon>
        <taxon>Poaceae</taxon>
        <taxon>BOP clade</taxon>
        <taxon>Pooideae</taxon>
        <taxon>Stipodae</taxon>
        <taxon>Brachypodieae</taxon>
        <taxon>Brachypodium</taxon>
    </lineage>
</organism>
<dbReference type="AlphaFoldDB" id="A0A2K2CM93"/>
<dbReference type="EnsemblPlants" id="PNT63153">
    <property type="protein sequence ID" value="PNT63153"/>
    <property type="gene ID" value="BRADI_4g12177v3"/>
</dbReference>
<name>A0A2K2CM93_BRADI</name>
<protein>
    <submittedName>
        <fullName evidence="2 3">Uncharacterized protein</fullName>
    </submittedName>
</protein>
<dbReference type="Gramene" id="PNT63153">
    <property type="protein sequence ID" value="PNT63153"/>
    <property type="gene ID" value="BRADI_4g12177v3"/>
</dbReference>
<feature type="region of interest" description="Disordered" evidence="1">
    <location>
        <begin position="1"/>
        <end position="112"/>
    </location>
</feature>
<feature type="compositionally biased region" description="Pro residues" evidence="1">
    <location>
        <begin position="61"/>
        <end position="84"/>
    </location>
</feature>
<reference evidence="3" key="3">
    <citation type="submission" date="2018-08" db="UniProtKB">
        <authorList>
            <consortium name="EnsemblPlants"/>
        </authorList>
    </citation>
    <scope>IDENTIFICATION</scope>
    <source>
        <strain evidence="3">cv. Bd21</strain>
    </source>
</reference>